<geneLocation type="plasmid" evidence="3">
    <name>pmppm01 dna</name>
</geneLocation>
<sequence length="120" mass="13154">MWILALVAAVLWSFLAWGTYALLGWLGDGLAANADLVTGHPETVVWLSWLAGLLTSLGLAGVIVIWLIGCALILVVPAVLRLAGRSSRVSRSPRWALPPGSATDSIWRSRRLMHRFLKRR</sequence>
<dbReference type="EMBL" id="AP014810">
    <property type="protein sequence ID" value="BAU94048.1"/>
    <property type="molecule type" value="Genomic_DNA"/>
</dbReference>
<proteinExistence type="predicted"/>
<keyword evidence="1" id="KW-1133">Transmembrane helix</keyword>
<keyword evidence="1" id="KW-0812">Transmembrane</keyword>
<reference evidence="2 3" key="1">
    <citation type="journal article" date="2016" name="Genome Announc.">
        <title>Complete Genome Sequence of Methylobacterium populi P-1M, Isolated from Pink-Pigmented Household Biofilm.</title>
        <authorList>
            <person name="Morohoshi T."/>
            <person name="Ikeda T."/>
        </authorList>
    </citation>
    <scope>NUCLEOTIDE SEQUENCE [LARGE SCALE GENOMIC DNA]</scope>
    <source>
        <strain evidence="2 3">P-1M</strain>
        <plasmid evidence="3">Plasmid pmppm01 dna</plasmid>
    </source>
</reference>
<evidence type="ECO:0000313" key="3">
    <source>
        <dbReference type="Proteomes" id="UP000218288"/>
    </source>
</evidence>
<name>A0A169RJY5_9HYPH</name>
<organism evidence="2 3">
    <name type="scientific">Methylorubrum populi</name>
    <dbReference type="NCBI Taxonomy" id="223967"/>
    <lineage>
        <taxon>Bacteria</taxon>
        <taxon>Pseudomonadati</taxon>
        <taxon>Pseudomonadota</taxon>
        <taxon>Alphaproteobacteria</taxon>
        <taxon>Hyphomicrobiales</taxon>
        <taxon>Methylobacteriaceae</taxon>
        <taxon>Methylorubrum</taxon>
    </lineage>
</organism>
<gene>
    <name evidence="2" type="ORF">MPPM_5443</name>
</gene>
<feature type="transmembrane region" description="Helical" evidence="1">
    <location>
        <begin position="45"/>
        <end position="78"/>
    </location>
</feature>
<evidence type="ECO:0000313" key="2">
    <source>
        <dbReference type="EMBL" id="BAU94048.1"/>
    </source>
</evidence>
<protein>
    <submittedName>
        <fullName evidence="2">Uncharacterized protein</fullName>
    </submittedName>
</protein>
<keyword evidence="2" id="KW-0614">Plasmid</keyword>
<dbReference type="AlphaFoldDB" id="A0A169RJY5"/>
<keyword evidence="1" id="KW-0472">Membrane</keyword>
<evidence type="ECO:0000256" key="1">
    <source>
        <dbReference type="SAM" id="Phobius"/>
    </source>
</evidence>
<dbReference type="Proteomes" id="UP000218288">
    <property type="component" value="Plasmid pMPPM01"/>
</dbReference>
<accession>A0A169RJY5</accession>